<dbReference type="PANTHER" id="PTHR34980:SF2">
    <property type="entry name" value="INNER MEMBRANE PROTEIN YHAH-RELATED"/>
    <property type="match status" value="1"/>
</dbReference>
<feature type="transmembrane region" description="Helical" evidence="1">
    <location>
        <begin position="83"/>
        <end position="103"/>
    </location>
</feature>
<keyword evidence="1" id="KW-1133">Transmembrane helix</keyword>
<protein>
    <submittedName>
        <fullName evidence="2">DUF805 domain-containing protein</fullName>
    </submittedName>
</protein>
<dbReference type="EMBL" id="JAKILJ010000003">
    <property type="protein sequence ID" value="MCL1104071.1"/>
    <property type="molecule type" value="Genomic_DNA"/>
</dbReference>
<proteinExistence type="predicted"/>
<evidence type="ECO:0000256" key="1">
    <source>
        <dbReference type="SAM" id="Phobius"/>
    </source>
</evidence>
<dbReference type="RefSeq" id="WP_188923799.1">
    <property type="nucleotide sequence ID" value="NZ_BMQI01000003.1"/>
</dbReference>
<feature type="transmembrane region" description="Helical" evidence="1">
    <location>
        <begin position="52"/>
        <end position="71"/>
    </location>
</feature>
<feature type="transmembrane region" description="Helical" evidence="1">
    <location>
        <begin position="23"/>
        <end position="40"/>
    </location>
</feature>
<organism evidence="2 3">
    <name type="scientific">Shewanella algicola</name>
    <dbReference type="NCBI Taxonomy" id="640633"/>
    <lineage>
        <taxon>Bacteria</taxon>
        <taxon>Pseudomonadati</taxon>
        <taxon>Pseudomonadota</taxon>
        <taxon>Gammaproteobacteria</taxon>
        <taxon>Alteromonadales</taxon>
        <taxon>Shewanellaceae</taxon>
        <taxon>Shewanella</taxon>
    </lineage>
</organism>
<name>A0A9X1Z2B3_9GAMM</name>
<gene>
    <name evidence="2" type="ORF">L2749_02165</name>
</gene>
<sequence>MDWYLKVLKQYFDFKGRARRKEYWMFVLINSIFSVLLTLVDMGTGLYSDTSGAGLLSSLYSLAVLIPSIAVSVRRLHDTDHSGWWLFLLLIPLIGALIILVVLCFNSKDDNEYGPNPKAQPSFTDNDNLAL</sequence>
<reference evidence="2" key="1">
    <citation type="submission" date="2022-01" db="EMBL/GenBank/DDBJ databases">
        <title>Whole genome-based taxonomy of the Shewanellaceae.</title>
        <authorList>
            <person name="Martin-Rodriguez A.J."/>
        </authorList>
    </citation>
    <scope>NUCLEOTIDE SEQUENCE</scope>
    <source>
        <strain evidence="2">DSM 23803</strain>
    </source>
</reference>
<keyword evidence="3" id="KW-1185">Reference proteome</keyword>
<dbReference type="Pfam" id="PF05656">
    <property type="entry name" value="DUF805"/>
    <property type="match status" value="1"/>
</dbReference>
<dbReference type="Proteomes" id="UP001139408">
    <property type="component" value="Unassembled WGS sequence"/>
</dbReference>
<keyword evidence="1" id="KW-0812">Transmembrane</keyword>
<dbReference type="AlphaFoldDB" id="A0A9X1Z2B3"/>
<keyword evidence="1" id="KW-0472">Membrane</keyword>
<evidence type="ECO:0000313" key="2">
    <source>
        <dbReference type="EMBL" id="MCL1104071.1"/>
    </source>
</evidence>
<evidence type="ECO:0000313" key="3">
    <source>
        <dbReference type="Proteomes" id="UP001139408"/>
    </source>
</evidence>
<comment type="caution">
    <text evidence="2">The sequence shown here is derived from an EMBL/GenBank/DDBJ whole genome shotgun (WGS) entry which is preliminary data.</text>
</comment>
<accession>A0A9X1Z2B3</accession>
<dbReference type="InterPro" id="IPR008523">
    <property type="entry name" value="DUF805"/>
</dbReference>
<dbReference type="GO" id="GO:0005886">
    <property type="term" value="C:plasma membrane"/>
    <property type="evidence" value="ECO:0007669"/>
    <property type="project" value="TreeGrafter"/>
</dbReference>
<dbReference type="PANTHER" id="PTHR34980">
    <property type="entry name" value="INNER MEMBRANE PROTEIN-RELATED-RELATED"/>
    <property type="match status" value="1"/>
</dbReference>